<dbReference type="InterPro" id="IPR036415">
    <property type="entry name" value="Lamin_tail_dom_sf"/>
</dbReference>
<dbReference type="EMBL" id="PFBB01000014">
    <property type="protein sequence ID" value="PIR88580.1"/>
    <property type="molecule type" value="Genomic_DNA"/>
</dbReference>
<protein>
    <recommendedName>
        <fullName evidence="2">LTD domain-containing protein</fullName>
    </recommendedName>
</protein>
<accession>A0A2H0UQA5</accession>
<sequence>MDSLELLEFLPNPAGNDKEGEYFSIINNANQNQSLAGWRVQDASGKAFWLWGSMDSGEVRQFTYQQTKITLNNQNETLTLFNQSSEAVDELSFTGTVSEGRVIKKNLELTPELIQEYFDPLALRASASDTINPNHGTISLWFFTSLIFALLATIVLKLIPKTEAEKLQDEYSNF</sequence>
<keyword evidence="1" id="KW-0812">Transmembrane</keyword>
<name>A0A2H0UQA5_9BACT</name>
<comment type="caution">
    <text evidence="3">The sequence shown here is derived from an EMBL/GenBank/DDBJ whole genome shotgun (WGS) entry which is preliminary data.</text>
</comment>
<keyword evidence="1" id="KW-1133">Transmembrane helix</keyword>
<dbReference type="Pfam" id="PF00932">
    <property type="entry name" value="LTD"/>
    <property type="match status" value="1"/>
</dbReference>
<organism evidence="3 4">
    <name type="scientific">Candidatus Harrisonbacteria bacterium CG10_big_fil_rev_8_21_14_0_10_44_23</name>
    <dbReference type="NCBI Taxonomy" id="1974585"/>
    <lineage>
        <taxon>Bacteria</taxon>
        <taxon>Candidatus Harrisoniibacteriota</taxon>
    </lineage>
</organism>
<dbReference type="SUPFAM" id="SSF74853">
    <property type="entry name" value="Lamin A/C globular tail domain"/>
    <property type="match status" value="1"/>
</dbReference>
<proteinExistence type="predicted"/>
<dbReference type="Proteomes" id="UP000229615">
    <property type="component" value="Unassembled WGS sequence"/>
</dbReference>
<reference evidence="4" key="1">
    <citation type="submission" date="2017-09" db="EMBL/GenBank/DDBJ databases">
        <title>Depth-based differentiation of microbial function through sediment-hosted aquifers and enrichment of novel symbionts in the deep terrestrial subsurface.</title>
        <authorList>
            <person name="Probst A.J."/>
            <person name="Ladd B."/>
            <person name="Jarett J.K."/>
            <person name="Geller-Mcgrath D.E."/>
            <person name="Sieber C.M.K."/>
            <person name="Emerson J.B."/>
            <person name="Anantharaman K."/>
            <person name="Thomas B.C."/>
            <person name="Malmstrom R."/>
            <person name="Stieglmeier M."/>
            <person name="Klingl A."/>
            <person name="Woyke T."/>
            <person name="Ryan C.M."/>
            <person name="Banfield J.F."/>
        </authorList>
    </citation>
    <scope>NUCLEOTIDE SEQUENCE [LARGE SCALE GENOMIC DNA]</scope>
</reference>
<evidence type="ECO:0000313" key="3">
    <source>
        <dbReference type="EMBL" id="PIR88580.1"/>
    </source>
</evidence>
<gene>
    <name evidence="3" type="ORF">COU09_01185</name>
</gene>
<dbReference type="InterPro" id="IPR001322">
    <property type="entry name" value="Lamin_tail_dom"/>
</dbReference>
<evidence type="ECO:0000256" key="1">
    <source>
        <dbReference type="SAM" id="Phobius"/>
    </source>
</evidence>
<dbReference type="AlphaFoldDB" id="A0A2H0UQA5"/>
<feature type="transmembrane region" description="Helical" evidence="1">
    <location>
        <begin position="138"/>
        <end position="159"/>
    </location>
</feature>
<keyword evidence="1" id="KW-0472">Membrane</keyword>
<evidence type="ECO:0000313" key="4">
    <source>
        <dbReference type="Proteomes" id="UP000229615"/>
    </source>
</evidence>
<evidence type="ECO:0000259" key="2">
    <source>
        <dbReference type="Pfam" id="PF00932"/>
    </source>
</evidence>
<feature type="domain" description="LTD" evidence="2">
    <location>
        <begin position="5"/>
        <end position="94"/>
    </location>
</feature>